<keyword evidence="13" id="KW-1185">Reference proteome</keyword>
<evidence type="ECO:0000256" key="6">
    <source>
        <dbReference type="ARBA" id="ARBA00031828"/>
    </source>
</evidence>
<evidence type="ECO:0000256" key="3">
    <source>
        <dbReference type="ARBA" id="ARBA00022723"/>
    </source>
</evidence>
<keyword evidence="2 7" id="KW-0963">Cytoplasm</keyword>
<dbReference type="GO" id="GO:0005737">
    <property type="term" value="C:cytoplasm"/>
    <property type="evidence" value="ECO:0007669"/>
    <property type="project" value="UniProtKB-SubCell"/>
</dbReference>
<feature type="binding site" evidence="11">
    <location>
        <position position="13"/>
    </location>
    <ligand>
        <name>Mg(2+)</name>
        <dbReference type="ChEBI" id="CHEBI:18420"/>
    </ligand>
</feature>
<evidence type="ECO:0000256" key="1">
    <source>
        <dbReference type="ARBA" id="ARBA00004496"/>
    </source>
</evidence>
<feature type="binding site" evidence="9">
    <location>
        <begin position="113"/>
        <end position="114"/>
    </location>
    <ligand>
        <name>substrate</name>
    </ligand>
</feature>
<dbReference type="KEGG" id="cmb:CSW64_01365"/>
<evidence type="ECO:0000256" key="11">
    <source>
        <dbReference type="PIRSR" id="PIRSR004682-4"/>
    </source>
</evidence>
<comment type="cofactor">
    <cofactor evidence="11">
        <name>Mg(2+)</name>
        <dbReference type="ChEBI" id="CHEBI:18420"/>
    </cofactor>
</comment>
<dbReference type="NCBIfam" id="TIGR01662">
    <property type="entry name" value="HAD-SF-IIIA"/>
    <property type="match status" value="1"/>
</dbReference>
<name>A0A2D2AT14_9CAUL</name>
<dbReference type="GO" id="GO:0016791">
    <property type="term" value="F:phosphatase activity"/>
    <property type="evidence" value="ECO:0007669"/>
    <property type="project" value="InterPro"/>
</dbReference>
<keyword evidence="5 7" id="KW-0119">Carbohydrate metabolism</keyword>
<dbReference type="RefSeq" id="WP_099620409.1">
    <property type="nucleotide sequence ID" value="NZ_CP024201.1"/>
</dbReference>
<dbReference type="PANTHER" id="PTHR42891">
    <property type="entry name" value="D-GLYCERO-BETA-D-MANNO-HEPTOSE-1,7-BISPHOSPHATE 7-PHOSPHATASE"/>
    <property type="match status" value="1"/>
</dbReference>
<evidence type="ECO:0000256" key="10">
    <source>
        <dbReference type="PIRSR" id="PIRSR004682-3"/>
    </source>
</evidence>
<dbReference type="Gene3D" id="3.40.50.1000">
    <property type="entry name" value="HAD superfamily/HAD-like"/>
    <property type="match status" value="1"/>
</dbReference>
<feature type="binding site" evidence="11">
    <location>
        <position position="96"/>
    </location>
    <ligand>
        <name>Zn(2+)</name>
        <dbReference type="ChEBI" id="CHEBI:29105"/>
    </ligand>
</feature>
<feature type="active site" description="Proton donor" evidence="8">
    <location>
        <position position="15"/>
    </location>
</feature>
<dbReference type="EMBL" id="CP024201">
    <property type="protein sequence ID" value="ATQ41152.1"/>
    <property type="molecule type" value="Genomic_DNA"/>
</dbReference>
<dbReference type="GO" id="GO:0046872">
    <property type="term" value="F:metal ion binding"/>
    <property type="evidence" value="ECO:0007669"/>
    <property type="project" value="UniProtKB-KW"/>
</dbReference>
<feature type="binding site" evidence="11">
    <location>
        <position position="140"/>
    </location>
    <ligand>
        <name>Mg(2+)</name>
        <dbReference type="ChEBI" id="CHEBI:18420"/>
    </ligand>
</feature>
<comment type="subcellular location">
    <subcellularLocation>
        <location evidence="1 7">Cytoplasm</location>
    </subcellularLocation>
</comment>
<evidence type="ECO:0000313" key="13">
    <source>
        <dbReference type="Proteomes" id="UP000228945"/>
    </source>
</evidence>
<keyword evidence="3 11" id="KW-0479">Metal-binding</keyword>
<dbReference type="EC" id="3.1.3.-" evidence="7"/>
<dbReference type="GO" id="GO:0005975">
    <property type="term" value="P:carbohydrate metabolic process"/>
    <property type="evidence" value="ECO:0007669"/>
    <property type="project" value="InterPro"/>
</dbReference>
<dbReference type="AlphaFoldDB" id="A0A2D2AT14"/>
<feature type="site" description="Contributes to substrate recognition" evidence="10">
    <location>
        <position position="113"/>
    </location>
</feature>
<dbReference type="InterPro" id="IPR006543">
    <property type="entry name" value="Histidinol-phos"/>
</dbReference>
<reference evidence="12 13" key="1">
    <citation type="submission" date="2017-10" db="EMBL/GenBank/DDBJ databases">
        <title>Genome sequence of Caulobacter mirabilis FWC38.</title>
        <authorList>
            <person name="Fiebig A."/>
            <person name="Crosson S."/>
        </authorList>
    </citation>
    <scope>NUCLEOTIDE SEQUENCE [LARGE SCALE GENOMIC DNA]</scope>
    <source>
        <strain evidence="12 13">FWC 38</strain>
    </source>
</reference>
<dbReference type="InterPro" id="IPR004446">
    <property type="entry name" value="Heptose_bisP_phosphatase"/>
</dbReference>
<dbReference type="PIRSF" id="PIRSF004682">
    <property type="entry name" value="GmhB"/>
    <property type="match status" value="1"/>
</dbReference>
<dbReference type="Proteomes" id="UP000228945">
    <property type="component" value="Chromosome"/>
</dbReference>
<accession>A0A2D2AT14</accession>
<feature type="site" description="Stabilizes the phosphoryl group" evidence="10">
    <location>
        <position position="114"/>
    </location>
</feature>
<dbReference type="NCBIfam" id="TIGR01549">
    <property type="entry name" value="HAD-SF-IA-v1"/>
    <property type="match status" value="1"/>
</dbReference>
<dbReference type="InterPro" id="IPR023214">
    <property type="entry name" value="HAD_sf"/>
</dbReference>
<evidence type="ECO:0000256" key="7">
    <source>
        <dbReference type="PIRNR" id="PIRNR004682"/>
    </source>
</evidence>
<comment type="similarity">
    <text evidence="7">Belongs to the gmhB family.</text>
</comment>
<feature type="active site" description="Proton donor" evidence="8">
    <location>
        <position position="13"/>
    </location>
</feature>
<feature type="binding site" evidence="9">
    <location>
        <position position="140"/>
    </location>
    <ligand>
        <name>substrate</name>
    </ligand>
</feature>
<feature type="binding site" evidence="9">
    <location>
        <begin position="13"/>
        <end position="15"/>
    </location>
    <ligand>
        <name>substrate</name>
    </ligand>
</feature>
<proteinExistence type="inferred from homology"/>
<evidence type="ECO:0000256" key="5">
    <source>
        <dbReference type="ARBA" id="ARBA00023277"/>
    </source>
</evidence>
<feature type="binding site" evidence="9">
    <location>
        <begin position="55"/>
        <end position="58"/>
    </location>
    <ligand>
        <name>substrate</name>
    </ligand>
</feature>
<keyword evidence="4 7" id="KW-0378">Hydrolase</keyword>
<dbReference type="SUPFAM" id="SSF56784">
    <property type="entry name" value="HAD-like"/>
    <property type="match status" value="1"/>
</dbReference>
<dbReference type="InterPro" id="IPR006549">
    <property type="entry name" value="HAD-SF_hydro_IIIA"/>
</dbReference>
<evidence type="ECO:0000256" key="8">
    <source>
        <dbReference type="PIRSR" id="PIRSR004682-1"/>
    </source>
</evidence>
<dbReference type="Pfam" id="PF13242">
    <property type="entry name" value="Hydrolase_like"/>
    <property type="match status" value="1"/>
</dbReference>
<gene>
    <name evidence="12" type="ORF">CSW64_01365</name>
</gene>
<dbReference type="InterPro" id="IPR006439">
    <property type="entry name" value="HAD-SF_hydro_IA"/>
</dbReference>
<feature type="binding site" evidence="11">
    <location>
        <position position="15"/>
    </location>
    <ligand>
        <name>Mg(2+)</name>
        <dbReference type="ChEBI" id="CHEBI:18420"/>
    </ligand>
</feature>
<dbReference type="InterPro" id="IPR036412">
    <property type="entry name" value="HAD-like_sf"/>
</dbReference>
<dbReference type="OrthoDB" id="9814110at2"/>
<dbReference type="PANTHER" id="PTHR42891:SF1">
    <property type="entry name" value="D-GLYCERO-BETA-D-MANNO-HEPTOSE-1,7-BISPHOSPHATE 7-PHOSPHATASE"/>
    <property type="match status" value="1"/>
</dbReference>
<evidence type="ECO:0000256" key="9">
    <source>
        <dbReference type="PIRSR" id="PIRSR004682-2"/>
    </source>
</evidence>
<dbReference type="NCBIfam" id="TIGR01509">
    <property type="entry name" value="HAD-SF-IA-v3"/>
    <property type="match status" value="1"/>
</dbReference>
<sequence>MTQPARRFAVIFDRDGVLNVDTGYAFEPHKLEWMPGAKAAVARVNRAGALAIIATNQSGIGRGYYREADMEAFHDEMLRQLEAEGARIDRIYFAPHHEDAAEERYRVADHPDRKPNPGMLLKALAEFEVDPLDAVMIGDKETDMEAARRAGVAGFLYRGGDLDAFVAERLATLMGTDVS</sequence>
<protein>
    <recommendedName>
        <fullName evidence="6 7">D,D-heptose 1,7-bisphosphate phosphatase</fullName>
        <ecNumber evidence="7">3.1.3.-</ecNumber>
    </recommendedName>
</protein>
<comment type="cofactor">
    <cofactor evidence="11">
        <name>Zn(2+)</name>
        <dbReference type="ChEBI" id="CHEBI:29105"/>
    </cofactor>
</comment>
<dbReference type="CDD" id="cd07503">
    <property type="entry name" value="HAD_HisB-N"/>
    <property type="match status" value="1"/>
</dbReference>
<evidence type="ECO:0000313" key="12">
    <source>
        <dbReference type="EMBL" id="ATQ41152.1"/>
    </source>
</evidence>
<feature type="binding site" evidence="11">
    <location>
        <position position="139"/>
    </location>
    <ligand>
        <name>Mg(2+)</name>
        <dbReference type="ChEBI" id="CHEBI:18420"/>
    </ligand>
</feature>
<evidence type="ECO:0000256" key="2">
    <source>
        <dbReference type="ARBA" id="ARBA00022490"/>
    </source>
</evidence>
<feature type="site" description="Stabilizes the phosphoryl group" evidence="10">
    <location>
        <position position="55"/>
    </location>
</feature>
<feature type="binding site" evidence="9">
    <location>
        <begin position="21"/>
        <end position="24"/>
    </location>
    <ligand>
        <name>substrate</name>
    </ligand>
</feature>
<keyword evidence="11" id="KW-0862">Zinc</keyword>
<dbReference type="NCBIfam" id="TIGR01656">
    <property type="entry name" value="Histidinol-ppas"/>
    <property type="match status" value="1"/>
</dbReference>
<keyword evidence="11" id="KW-0460">Magnesium</keyword>
<evidence type="ECO:0000256" key="4">
    <source>
        <dbReference type="ARBA" id="ARBA00022801"/>
    </source>
</evidence>
<organism evidence="12 13">
    <name type="scientific">Caulobacter mirabilis</name>
    <dbReference type="NCBI Taxonomy" id="69666"/>
    <lineage>
        <taxon>Bacteria</taxon>
        <taxon>Pseudomonadati</taxon>
        <taxon>Pseudomonadota</taxon>
        <taxon>Alphaproteobacteria</taxon>
        <taxon>Caulobacterales</taxon>
        <taxon>Caulobacteraceae</taxon>
        <taxon>Caulobacter</taxon>
    </lineage>
</organism>